<accession>A0A0L8G0K4</accession>
<reference evidence="1" key="1">
    <citation type="submission" date="2015-07" db="EMBL/GenBank/DDBJ databases">
        <title>MeaNS - Measles Nucleotide Surveillance Program.</title>
        <authorList>
            <person name="Tran T."/>
            <person name="Druce J."/>
        </authorList>
    </citation>
    <scope>NUCLEOTIDE SEQUENCE</scope>
    <source>
        <strain evidence="1">UCB-OBI-ISO-001</strain>
        <tissue evidence="1">Gonad</tissue>
    </source>
</reference>
<proteinExistence type="predicted"/>
<dbReference type="EMBL" id="KQ424714">
    <property type="protein sequence ID" value="KOF70561.1"/>
    <property type="molecule type" value="Genomic_DNA"/>
</dbReference>
<sequence length="90" mass="10044">MLYRWPGALPKKSKTLKGIRFSLQHFSAAGIKRLKNQSLKTTTVTHAFELAIHITGKDALGMFFTNNGFNLKSPAQLPRNATVTHSFETL</sequence>
<organism evidence="1">
    <name type="scientific">Octopus bimaculoides</name>
    <name type="common">California two-spotted octopus</name>
    <dbReference type="NCBI Taxonomy" id="37653"/>
    <lineage>
        <taxon>Eukaryota</taxon>
        <taxon>Metazoa</taxon>
        <taxon>Spiralia</taxon>
        <taxon>Lophotrochozoa</taxon>
        <taxon>Mollusca</taxon>
        <taxon>Cephalopoda</taxon>
        <taxon>Coleoidea</taxon>
        <taxon>Octopodiformes</taxon>
        <taxon>Octopoda</taxon>
        <taxon>Incirrata</taxon>
        <taxon>Octopodidae</taxon>
        <taxon>Octopus</taxon>
    </lineage>
</organism>
<protein>
    <submittedName>
        <fullName evidence="1">Uncharacterized protein</fullName>
    </submittedName>
</protein>
<dbReference type="AlphaFoldDB" id="A0A0L8G0K4"/>
<name>A0A0L8G0K4_OCTBM</name>
<evidence type="ECO:0000313" key="1">
    <source>
        <dbReference type="EMBL" id="KOF70561.1"/>
    </source>
</evidence>
<gene>
    <name evidence="1" type="ORF">OCBIM_22002596mg</name>
</gene>